<reference evidence="1" key="2">
    <citation type="journal article" date="2015" name="Fish Shellfish Immunol.">
        <title>Early steps in the European eel (Anguilla anguilla)-Vibrio vulnificus interaction in the gills: Role of the RtxA13 toxin.</title>
        <authorList>
            <person name="Callol A."/>
            <person name="Pajuelo D."/>
            <person name="Ebbesson L."/>
            <person name="Teles M."/>
            <person name="MacKenzie S."/>
            <person name="Amaro C."/>
        </authorList>
    </citation>
    <scope>NUCLEOTIDE SEQUENCE</scope>
</reference>
<organism evidence="1">
    <name type="scientific">Anguilla anguilla</name>
    <name type="common">European freshwater eel</name>
    <name type="synonym">Muraena anguilla</name>
    <dbReference type="NCBI Taxonomy" id="7936"/>
    <lineage>
        <taxon>Eukaryota</taxon>
        <taxon>Metazoa</taxon>
        <taxon>Chordata</taxon>
        <taxon>Craniata</taxon>
        <taxon>Vertebrata</taxon>
        <taxon>Euteleostomi</taxon>
        <taxon>Actinopterygii</taxon>
        <taxon>Neopterygii</taxon>
        <taxon>Teleostei</taxon>
        <taxon>Anguilliformes</taxon>
        <taxon>Anguillidae</taxon>
        <taxon>Anguilla</taxon>
    </lineage>
</organism>
<dbReference type="EMBL" id="GBXM01007475">
    <property type="protein sequence ID" value="JAI01103.1"/>
    <property type="molecule type" value="Transcribed_RNA"/>
</dbReference>
<evidence type="ECO:0000313" key="1">
    <source>
        <dbReference type="EMBL" id="JAH31521.1"/>
    </source>
</evidence>
<accession>A0A0E9RQR8</accession>
<protein>
    <submittedName>
        <fullName evidence="1">Uncharacterized protein</fullName>
    </submittedName>
</protein>
<proteinExistence type="predicted"/>
<dbReference type="AlphaFoldDB" id="A0A0E9RQR8"/>
<sequence length="39" mass="4491">MKKLSGNHLLCTSVPTNLHRTGHDTLLYNNTFQLPYFKS</sequence>
<name>A0A0E9RQR8_ANGAN</name>
<reference evidence="1" key="1">
    <citation type="submission" date="2014-11" db="EMBL/GenBank/DDBJ databases">
        <authorList>
            <person name="Amaro Gonzalez C."/>
        </authorList>
    </citation>
    <scope>NUCLEOTIDE SEQUENCE</scope>
</reference>
<dbReference type="EMBL" id="GBXM01077056">
    <property type="protein sequence ID" value="JAH31521.1"/>
    <property type="molecule type" value="Transcribed_RNA"/>
</dbReference>